<dbReference type="KEGG" id="cci:CC1G_00746"/>
<dbReference type="AlphaFoldDB" id="A8N9D2"/>
<dbReference type="HOGENOM" id="CLU_636176_0_0_1"/>
<evidence type="ECO:0000313" key="1">
    <source>
        <dbReference type="EMBL" id="EAU90362.2"/>
    </source>
</evidence>
<gene>
    <name evidence="1" type="ORF">CC1G_00746</name>
</gene>
<evidence type="ECO:0000313" key="2">
    <source>
        <dbReference type="Proteomes" id="UP000001861"/>
    </source>
</evidence>
<dbReference type="InParanoid" id="A8N9D2"/>
<keyword evidence="2" id="KW-1185">Reference proteome</keyword>
<protein>
    <recommendedName>
        <fullName evidence="3">F-box domain-containing protein</fullName>
    </recommendedName>
</protein>
<dbReference type="VEuPathDB" id="FungiDB:CC1G_00746"/>
<organism evidence="1 2">
    <name type="scientific">Coprinopsis cinerea (strain Okayama-7 / 130 / ATCC MYA-4618 / FGSC 9003)</name>
    <name type="common">Inky cap fungus</name>
    <name type="synonym">Hormographiella aspergillata</name>
    <dbReference type="NCBI Taxonomy" id="240176"/>
    <lineage>
        <taxon>Eukaryota</taxon>
        <taxon>Fungi</taxon>
        <taxon>Dikarya</taxon>
        <taxon>Basidiomycota</taxon>
        <taxon>Agaricomycotina</taxon>
        <taxon>Agaricomycetes</taxon>
        <taxon>Agaricomycetidae</taxon>
        <taxon>Agaricales</taxon>
        <taxon>Agaricineae</taxon>
        <taxon>Psathyrellaceae</taxon>
        <taxon>Coprinopsis</taxon>
    </lineage>
</organism>
<proteinExistence type="predicted"/>
<evidence type="ECO:0008006" key="3">
    <source>
        <dbReference type="Google" id="ProtNLM"/>
    </source>
</evidence>
<dbReference type="GeneID" id="6007661"/>
<dbReference type="EMBL" id="AACS02000007">
    <property type="protein sequence ID" value="EAU90362.2"/>
    <property type="molecule type" value="Genomic_DNA"/>
</dbReference>
<dbReference type="RefSeq" id="XP_001831199.2">
    <property type="nucleotide sequence ID" value="XM_001831147.2"/>
</dbReference>
<name>A8N9D2_COPC7</name>
<dbReference type="OrthoDB" id="2951943at2759"/>
<accession>A8N9D2</accession>
<comment type="caution">
    <text evidence="1">The sequence shown here is derived from an EMBL/GenBank/DDBJ whole genome shotgun (WGS) entry which is preliminary data.</text>
</comment>
<sequence>MTSGWDFLRATQRKKNTIGINDLPPDVLGEIFILCAFEDELWPFFAFVPDWMDRAPIKLTYVCRLWRFICLSLPTLWVVTPFTVLPHPSCTSLLGRYLDRSGKTGLQLDISDSSMSKAILPIVLPQSYRWKAVILPAEGPSMEEFLSLPPDSTPSLAAIAVRTTYPTVTQTTLSLFTSKINDISSLRQISLHLIDHPAPHINPNVLDLDPIPFERMTHVKLCVKNLSSREATDILQRCTSAVHVSIMMVLDPPGVQPPDPNSTPRIELPHLKSLTVQSSTAVGSILGHFSCPSLRRLYIRDLKPFTPSDYDEDELNLTSFLDGTSLEQLIICTGLRRVTWEWALRYARLCREQVANLEIRVVRPLGPRVELFCSEQYRCPAAKCELPHVGWSSRKGEHLGAPLRVTEWEEPFWTVFDPHESLQWDDWGTRA</sequence>
<dbReference type="Proteomes" id="UP000001861">
    <property type="component" value="Unassembled WGS sequence"/>
</dbReference>
<reference evidence="1 2" key="1">
    <citation type="journal article" date="2010" name="Proc. Natl. Acad. Sci. U.S.A.">
        <title>Insights into evolution of multicellular fungi from the assembled chromosomes of the mushroom Coprinopsis cinerea (Coprinus cinereus).</title>
        <authorList>
            <person name="Stajich J.E."/>
            <person name="Wilke S.K."/>
            <person name="Ahren D."/>
            <person name="Au C.H."/>
            <person name="Birren B.W."/>
            <person name="Borodovsky M."/>
            <person name="Burns C."/>
            <person name="Canback B."/>
            <person name="Casselton L.A."/>
            <person name="Cheng C.K."/>
            <person name="Deng J."/>
            <person name="Dietrich F.S."/>
            <person name="Fargo D.C."/>
            <person name="Farman M.L."/>
            <person name="Gathman A.C."/>
            <person name="Goldberg J."/>
            <person name="Guigo R."/>
            <person name="Hoegger P.J."/>
            <person name="Hooker J.B."/>
            <person name="Huggins A."/>
            <person name="James T.Y."/>
            <person name="Kamada T."/>
            <person name="Kilaru S."/>
            <person name="Kodira C."/>
            <person name="Kues U."/>
            <person name="Kupfer D."/>
            <person name="Kwan H.S."/>
            <person name="Lomsadze A."/>
            <person name="Li W."/>
            <person name="Lilly W.W."/>
            <person name="Ma L.J."/>
            <person name="Mackey A.J."/>
            <person name="Manning G."/>
            <person name="Martin F."/>
            <person name="Muraguchi H."/>
            <person name="Natvig D.O."/>
            <person name="Palmerini H."/>
            <person name="Ramesh M.A."/>
            <person name="Rehmeyer C.J."/>
            <person name="Roe B.A."/>
            <person name="Shenoy N."/>
            <person name="Stanke M."/>
            <person name="Ter-Hovhannisyan V."/>
            <person name="Tunlid A."/>
            <person name="Velagapudi R."/>
            <person name="Vision T.J."/>
            <person name="Zeng Q."/>
            <person name="Zolan M.E."/>
            <person name="Pukkila P.J."/>
        </authorList>
    </citation>
    <scope>NUCLEOTIDE SEQUENCE [LARGE SCALE GENOMIC DNA]</scope>
    <source>
        <strain evidence="2">Okayama-7 / 130 / ATCC MYA-4618 / FGSC 9003</strain>
    </source>
</reference>
<dbReference type="OMA" id="HASKMID"/>